<dbReference type="SMART" id="SM00421">
    <property type="entry name" value="HTH_LUXR"/>
    <property type="match status" value="1"/>
</dbReference>
<evidence type="ECO:0000313" key="3">
    <source>
        <dbReference type="Proteomes" id="UP000038011"/>
    </source>
</evidence>
<name>A0A0M9GPH6_9HYPH</name>
<comment type="caution">
    <text evidence="2">The sequence shown here is derived from an EMBL/GenBank/DDBJ whole genome shotgun (WGS) entry which is preliminary data.</text>
</comment>
<feature type="domain" description="HTH luxR-type" evidence="1">
    <location>
        <begin position="66"/>
        <end position="123"/>
    </location>
</feature>
<dbReference type="InterPro" id="IPR016032">
    <property type="entry name" value="Sig_transdc_resp-reg_C-effctor"/>
</dbReference>
<dbReference type="Proteomes" id="UP000038011">
    <property type="component" value="Unassembled WGS sequence"/>
</dbReference>
<dbReference type="PATRIC" id="fig|1514904.3.peg.2385"/>
<dbReference type="SUPFAM" id="SSF46894">
    <property type="entry name" value="C-terminal effector domain of the bipartite response regulators"/>
    <property type="match status" value="1"/>
</dbReference>
<gene>
    <name evidence="2" type="ORF">SU32_03380</name>
</gene>
<proteinExistence type="predicted"/>
<dbReference type="InterPro" id="IPR036388">
    <property type="entry name" value="WH-like_DNA-bd_sf"/>
</dbReference>
<organism evidence="2 3">
    <name type="scientific">Ahrensia marina</name>
    <dbReference type="NCBI Taxonomy" id="1514904"/>
    <lineage>
        <taxon>Bacteria</taxon>
        <taxon>Pseudomonadati</taxon>
        <taxon>Pseudomonadota</taxon>
        <taxon>Alphaproteobacteria</taxon>
        <taxon>Hyphomicrobiales</taxon>
        <taxon>Ahrensiaceae</taxon>
        <taxon>Ahrensia</taxon>
    </lineage>
</organism>
<sequence length="138" mass="15264">MEGKRVSGHGDYIFLESGAKGTNLTVDIRPFRTAGLAYINSTPAAILVFDDPDLRRAQYEKVLQQRFDFTPAETKLAIEMLVGDGRAAAAQRCGISVNTARTQLSNIFEKANVKRQAQLMKVLNELRSPYYTPPPTSS</sequence>
<dbReference type="EMBL" id="JXMU01000003">
    <property type="protein sequence ID" value="KPB02316.1"/>
    <property type="molecule type" value="Genomic_DNA"/>
</dbReference>
<dbReference type="AlphaFoldDB" id="A0A0M9GPH6"/>
<evidence type="ECO:0000259" key="1">
    <source>
        <dbReference type="SMART" id="SM00421"/>
    </source>
</evidence>
<dbReference type="InterPro" id="IPR000792">
    <property type="entry name" value="Tscrpt_reg_LuxR_C"/>
</dbReference>
<accession>A0A0M9GPH6</accession>
<dbReference type="STRING" id="1514904.SU32_03380"/>
<reference evidence="2 3" key="1">
    <citation type="submission" date="2015-01" db="EMBL/GenBank/DDBJ databases">
        <title>Ahrensia donghaiensis sp. nov., a novel dimethylsulphoniopropionate-cleavage bacterium isolated from seawater and emended descriptions of the genus Ahrensia and Ahrensia kielensis.</title>
        <authorList>
            <person name="Liu J."/>
        </authorList>
    </citation>
    <scope>NUCLEOTIDE SEQUENCE [LARGE SCALE GENOMIC DNA]</scope>
    <source>
        <strain evidence="2 3">LZD062</strain>
    </source>
</reference>
<protein>
    <recommendedName>
        <fullName evidence="1">HTH luxR-type domain-containing protein</fullName>
    </recommendedName>
</protein>
<keyword evidence="3" id="KW-1185">Reference proteome</keyword>
<dbReference type="Gene3D" id="1.10.10.10">
    <property type="entry name" value="Winged helix-like DNA-binding domain superfamily/Winged helix DNA-binding domain"/>
    <property type="match status" value="1"/>
</dbReference>
<dbReference type="GO" id="GO:0006355">
    <property type="term" value="P:regulation of DNA-templated transcription"/>
    <property type="evidence" value="ECO:0007669"/>
    <property type="project" value="InterPro"/>
</dbReference>
<evidence type="ECO:0000313" key="2">
    <source>
        <dbReference type="EMBL" id="KPB02316.1"/>
    </source>
</evidence>
<dbReference type="GO" id="GO:0003677">
    <property type="term" value="F:DNA binding"/>
    <property type="evidence" value="ECO:0007669"/>
    <property type="project" value="InterPro"/>
</dbReference>